<gene>
    <name evidence="1" type="ORF">D0Y65_005936</name>
</gene>
<sequence>MLEVSKFIWEMVKDSMQVVLEGSLGGDGLYSFKSIPLSQQPAFQTTKVCPSLPNLPNPAPSVHTSVSASVQSSSEDVVDPILWHSHLGHVNFQTVKVVMKL</sequence>
<dbReference type="Proteomes" id="UP000289340">
    <property type="component" value="Chromosome 3"/>
</dbReference>
<accession>A0A445L6M9</accession>
<proteinExistence type="predicted"/>
<name>A0A445L6M9_GLYSO</name>
<evidence type="ECO:0000313" key="2">
    <source>
        <dbReference type="Proteomes" id="UP000289340"/>
    </source>
</evidence>
<evidence type="ECO:0008006" key="3">
    <source>
        <dbReference type="Google" id="ProtNLM"/>
    </source>
</evidence>
<evidence type="ECO:0000313" key="1">
    <source>
        <dbReference type="EMBL" id="RZC18906.1"/>
    </source>
</evidence>
<dbReference type="AlphaFoldDB" id="A0A445L6M9"/>
<reference evidence="1 2" key="1">
    <citation type="submission" date="2018-09" db="EMBL/GenBank/DDBJ databases">
        <title>A high-quality reference genome of wild soybean provides a powerful tool to mine soybean genomes.</title>
        <authorList>
            <person name="Xie M."/>
            <person name="Chung C.Y.L."/>
            <person name="Li M.-W."/>
            <person name="Wong F.-L."/>
            <person name="Chan T.-F."/>
            <person name="Lam H.-M."/>
        </authorList>
    </citation>
    <scope>NUCLEOTIDE SEQUENCE [LARGE SCALE GENOMIC DNA]</scope>
    <source>
        <strain evidence="2">cv. W05</strain>
        <tissue evidence="1">Hypocotyl of etiolated seedlings</tissue>
    </source>
</reference>
<keyword evidence="2" id="KW-1185">Reference proteome</keyword>
<dbReference type="EMBL" id="QZWG01000003">
    <property type="protein sequence ID" value="RZC18906.1"/>
    <property type="molecule type" value="Genomic_DNA"/>
</dbReference>
<organism evidence="1 2">
    <name type="scientific">Glycine soja</name>
    <name type="common">Wild soybean</name>
    <dbReference type="NCBI Taxonomy" id="3848"/>
    <lineage>
        <taxon>Eukaryota</taxon>
        <taxon>Viridiplantae</taxon>
        <taxon>Streptophyta</taxon>
        <taxon>Embryophyta</taxon>
        <taxon>Tracheophyta</taxon>
        <taxon>Spermatophyta</taxon>
        <taxon>Magnoliopsida</taxon>
        <taxon>eudicotyledons</taxon>
        <taxon>Gunneridae</taxon>
        <taxon>Pentapetalae</taxon>
        <taxon>rosids</taxon>
        <taxon>fabids</taxon>
        <taxon>Fabales</taxon>
        <taxon>Fabaceae</taxon>
        <taxon>Papilionoideae</taxon>
        <taxon>50 kb inversion clade</taxon>
        <taxon>NPAAA clade</taxon>
        <taxon>indigoferoid/millettioid clade</taxon>
        <taxon>Phaseoleae</taxon>
        <taxon>Glycine</taxon>
        <taxon>Glycine subgen. Soja</taxon>
    </lineage>
</organism>
<feature type="non-terminal residue" evidence="1">
    <location>
        <position position="101"/>
    </location>
</feature>
<protein>
    <recommendedName>
        <fullName evidence="3">GAG-pre-integrase domain-containing protein</fullName>
    </recommendedName>
</protein>
<comment type="caution">
    <text evidence="1">The sequence shown here is derived from an EMBL/GenBank/DDBJ whole genome shotgun (WGS) entry which is preliminary data.</text>
</comment>